<dbReference type="InterPro" id="IPR001128">
    <property type="entry name" value="Cyt_P450"/>
</dbReference>
<dbReference type="InterPro" id="IPR036396">
    <property type="entry name" value="Cyt_P450_sf"/>
</dbReference>
<evidence type="ECO:0000256" key="7">
    <source>
        <dbReference type="ARBA" id="ARBA00023033"/>
    </source>
</evidence>
<dbReference type="PANTHER" id="PTHR24279:SF120">
    <property type="entry name" value="CYTOCHROME P450"/>
    <property type="match status" value="1"/>
</dbReference>
<dbReference type="Gene3D" id="1.10.630.10">
    <property type="entry name" value="Cytochrome P450"/>
    <property type="match status" value="1"/>
</dbReference>
<name>A0ABN8NGF9_9CNID</name>
<accession>A0ABN8NGF9</accession>
<evidence type="ECO:0000256" key="5">
    <source>
        <dbReference type="ARBA" id="ARBA00023002"/>
    </source>
</evidence>
<dbReference type="EMBL" id="CALNXK010000015">
    <property type="protein sequence ID" value="CAH3047023.1"/>
    <property type="molecule type" value="Genomic_DNA"/>
</dbReference>
<keyword evidence="4" id="KW-0479">Metal-binding</keyword>
<dbReference type="PANTHER" id="PTHR24279">
    <property type="entry name" value="CYTOCHROME P450"/>
    <property type="match status" value="1"/>
</dbReference>
<dbReference type="Pfam" id="PF00067">
    <property type="entry name" value="p450"/>
    <property type="match status" value="1"/>
</dbReference>
<comment type="cofactor">
    <cofactor evidence="1">
        <name>heme</name>
        <dbReference type="ChEBI" id="CHEBI:30413"/>
    </cofactor>
</comment>
<evidence type="ECO:0000313" key="9">
    <source>
        <dbReference type="Proteomes" id="UP001159405"/>
    </source>
</evidence>
<sequence>MCKLLQRFRLEYHHEPVELRQKFFSVPDKPVKIKFYLQLKYTVSIPENILISLIRGRMESLGNGDVSIHARNIAFRRNLLDFTKPFHKPFLTLFWRSQRTEAKQKESPETFDGVRSFDEIPEPNRWKFMYDLCTKTGDFAKAYKLTERLFHELGPLYKENLMLWPIAAVHVQDLDDFEKVFRAEGKYPRRLIFDFLVEHRKRGNHFPGITQVDGEEWHRLRQNIAPKLMRPKIVEENILNFNAVSKDAVARFVRLKEACE</sequence>
<evidence type="ECO:0000256" key="3">
    <source>
        <dbReference type="ARBA" id="ARBA00022617"/>
    </source>
</evidence>
<evidence type="ECO:0000256" key="4">
    <source>
        <dbReference type="ARBA" id="ARBA00022723"/>
    </source>
</evidence>
<evidence type="ECO:0000256" key="2">
    <source>
        <dbReference type="ARBA" id="ARBA00010617"/>
    </source>
</evidence>
<keyword evidence="6" id="KW-0408">Iron</keyword>
<dbReference type="Proteomes" id="UP001159405">
    <property type="component" value="Unassembled WGS sequence"/>
</dbReference>
<evidence type="ECO:0000256" key="6">
    <source>
        <dbReference type="ARBA" id="ARBA00023004"/>
    </source>
</evidence>
<keyword evidence="5" id="KW-0560">Oxidoreductase</keyword>
<comment type="caution">
    <text evidence="8">The sequence shown here is derived from an EMBL/GenBank/DDBJ whole genome shotgun (WGS) entry which is preliminary data.</text>
</comment>
<proteinExistence type="inferred from homology"/>
<keyword evidence="9" id="KW-1185">Reference proteome</keyword>
<protein>
    <submittedName>
        <fullName evidence="8">Uncharacterized protein</fullName>
    </submittedName>
</protein>
<keyword evidence="3" id="KW-0349">Heme</keyword>
<dbReference type="SUPFAM" id="SSF48264">
    <property type="entry name" value="Cytochrome P450"/>
    <property type="match status" value="1"/>
</dbReference>
<reference evidence="8 9" key="1">
    <citation type="submission" date="2022-05" db="EMBL/GenBank/DDBJ databases">
        <authorList>
            <consortium name="Genoscope - CEA"/>
            <person name="William W."/>
        </authorList>
    </citation>
    <scope>NUCLEOTIDE SEQUENCE [LARGE SCALE GENOMIC DNA]</scope>
</reference>
<keyword evidence="7" id="KW-0503">Monooxygenase</keyword>
<gene>
    <name evidence="8" type="ORF">PLOB_00010010</name>
</gene>
<comment type="similarity">
    <text evidence="2">Belongs to the cytochrome P450 family.</text>
</comment>
<dbReference type="InterPro" id="IPR050479">
    <property type="entry name" value="CYP11_CYP27_families"/>
</dbReference>
<evidence type="ECO:0000313" key="8">
    <source>
        <dbReference type="EMBL" id="CAH3047023.1"/>
    </source>
</evidence>
<organism evidence="8 9">
    <name type="scientific">Porites lobata</name>
    <dbReference type="NCBI Taxonomy" id="104759"/>
    <lineage>
        <taxon>Eukaryota</taxon>
        <taxon>Metazoa</taxon>
        <taxon>Cnidaria</taxon>
        <taxon>Anthozoa</taxon>
        <taxon>Hexacorallia</taxon>
        <taxon>Scleractinia</taxon>
        <taxon>Fungiina</taxon>
        <taxon>Poritidae</taxon>
        <taxon>Porites</taxon>
    </lineage>
</organism>
<evidence type="ECO:0000256" key="1">
    <source>
        <dbReference type="ARBA" id="ARBA00001971"/>
    </source>
</evidence>